<feature type="region of interest" description="Disordered" evidence="1">
    <location>
        <begin position="110"/>
        <end position="194"/>
    </location>
</feature>
<organism evidence="2 3">
    <name type="scientific">Anopheles melas</name>
    <dbReference type="NCBI Taxonomy" id="34690"/>
    <lineage>
        <taxon>Eukaryota</taxon>
        <taxon>Metazoa</taxon>
        <taxon>Ecdysozoa</taxon>
        <taxon>Arthropoda</taxon>
        <taxon>Hexapoda</taxon>
        <taxon>Insecta</taxon>
        <taxon>Pterygota</taxon>
        <taxon>Neoptera</taxon>
        <taxon>Endopterygota</taxon>
        <taxon>Diptera</taxon>
        <taxon>Nematocera</taxon>
        <taxon>Culicoidea</taxon>
        <taxon>Culicidae</taxon>
        <taxon>Anophelinae</taxon>
        <taxon>Anopheles</taxon>
    </lineage>
</organism>
<proteinExistence type="predicted"/>
<name>A0A182TID7_9DIPT</name>
<reference evidence="2" key="2">
    <citation type="submission" date="2020-05" db="UniProtKB">
        <authorList>
            <consortium name="EnsemblMetazoa"/>
        </authorList>
    </citation>
    <scope>IDENTIFICATION</scope>
    <source>
        <strain evidence="2">CM1001059</strain>
    </source>
</reference>
<protein>
    <submittedName>
        <fullName evidence="2">Uncharacterized protein</fullName>
    </submittedName>
</protein>
<reference evidence="3" key="1">
    <citation type="submission" date="2014-01" db="EMBL/GenBank/DDBJ databases">
        <title>The Genome Sequence of Anopheles melas CM1001059_A (V2).</title>
        <authorList>
            <consortium name="The Broad Institute Genomics Platform"/>
            <person name="Neafsey D.E."/>
            <person name="Besansky N."/>
            <person name="Howell P."/>
            <person name="Walton C."/>
            <person name="Young S.K."/>
            <person name="Zeng Q."/>
            <person name="Gargeya S."/>
            <person name="Fitzgerald M."/>
            <person name="Haas B."/>
            <person name="Abouelleil A."/>
            <person name="Allen A.W."/>
            <person name="Alvarado L."/>
            <person name="Arachchi H.M."/>
            <person name="Berlin A.M."/>
            <person name="Chapman S.B."/>
            <person name="Gainer-Dewar J."/>
            <person name="Goldberg J."/>
            <person name="Griggs A."/>
            <person name="Gujja S."/>
            <person name="Hansen M."/>
            <person name="Howarth C."/>
            <person name="Imamovic A."/>
            <person name="Ireland A."/>
            <person name="Larimer J."/>
            <person name="McCowan C."/>
            <person name="Murphy C."/>
            <person name="Pearson M."/>
            <person name="Poon T.W."/>
            <person name="Priest M."/>
            <person name="Roberts A."/>
            <person name="Saif S."/>
            <person name="Shea T."/>
            <person name="Sisk P."/>
            <person name="Sykes S."/>
            <person name="Wortman J."/>
            <person name="Nusbaum C."/>
            <person name="Birren B."/>
        </authorList>
    </citation>
    <scope>NUCLEOTIDE SEQUENCE [LARGE SCALE GENOMIC DNA]</scope>
    <source>
        <strain evidence="3">CM1001059</strain>
    </source>
</reference>
<feature type="compositionally biased region" description="Basic residues" evidence="1">
    <location>
        <begin position="70"/>
        <end position="79"/>
    </location>
</feature>
<dbReference type="EnsemblMetazoa" id="AMEC002847-RA">
    <property type="protein sequence ID" value="AMEC002847-PA"/>
    <property type="gene ID" value="AMEC002847"/>
</dbReference>
<sequence>FTLTCNALLSASRFPPALRSDGRGRFLCPPDRGDGRHPDQAAAVGHGRPGAVSLDHQIVLPELGRRAARVRHHQPRQLRAHPAVDDGGEAAHRAAPARVCAGRLQARSRHERGAAARGQHRGGAHVRRAARADLRGDVRPVRHERAGGVHARHAGGVQPDQERRVQGRGRLGRHQEGLHAAEQSRLQPGGGRIRPKYLLL</sequence>
<keyword evidence="3" id="KW-1185">Reference proteome</keyword>
<evidence type="ECO:0000313" key="3">
    <source>
        <dbReference type="Proteomes" id="UP000075902"/>
    </source>
</evidence>
<feature type="region of interest" description="Disordered" evidence="1">
    <location>
        <begin position="70"/>
        <end position="90"/>
    </location>
</feature>
<feature type="compositionally biased region" description="Basic residues" evidence="1">
    <location>
        <begin position="118"/>
        <end position="129"/>
    </location>
</feature>
<evidence type="ECO:0000256" key="1">
    <source>
        <dbReference type="SAM" id="MobiDB-lite"/>
    </source>
</evidence>
<dbReference type="VEuPathDB" id="VectorBase:AMEC002847"/>
<accession>A0A182TID7</accession>
<feature type="compositionally biased region" description="Basic and acidic residues" evidence="1">
    <location>
        <begin position="130"/>
        <end position="147"/>
    </location>
</feature>
<feature type="region of interest" description="Disordered" evidence="1">
    <location>
        <begin position="19"/>
        <end position="49"/>
    </location>
</feature>
<evidence type="ECO:0000313" key="2">
    <source>
        <dbReference type="EnsemblMetazoa" id="AMEC002847-PA"/>
    </source>
</evidence>
<dbReference type="AlphaFoldDB" id="A0A182TID7"/>
<dbReference type="Proteomes" id="UP000075902">
    <property type="component" value="Unassembled WGS sequence"/>
</dbReference>